<name>A0A314YYJ4_PRUYE</name>
<sequence length="74" mass="7869">MPQQPEKKKPAAMRSMTNPAGTRIGLNSTRTGVAMIRAITVPVRVNPDRNNSVAPTVAAVKSLTVWCQGGADRP</sequence>
<dbReference type="OrthoDB" id="1729809at2759"/>
<feature type="region of interest" description="Disordered" evidence="1">
    <location>
        <begin position="1"/>
        <end position="26"/>
    </location>
</feature>
<dbReference type="AlphaFoldDB" id="A0A314YYJ4"/>
<reference evidence="2 3" key="1">
    <citation type="submission" date="2018-02" db="EMBL/GenBank/DDBJ databases">
        <title>Draft genome of wild Prunus yedoensis var. nudiflora.</title>
        <authorList>
            <person name="Baek S."/>
            <person name="Kim J.-H."/>
            <person name="Choi K."/>
            <person name="Kim G.-B."/>
            <person name="Cho A."/>
            <person name="Jang H."/>
            <person name="Shin C.-H."/>
            <person name="Yu H.-J."/>
            <person name="Mun J.-H."/>
        </authorList>
    </citation>
    <scope>NUCLEOTIDE SEQUENCE [LARGE SCALE GENOMIC DNA]</scope>
    <source>
        <strain evidence="3">cv. Jeju island</strain>
        <tissue evidence="2">Leaf</tissue>
    </source>
</reference>
<evidence type="ECO:0000313" key="2">
    <source>
        <dbReference type="EMBL" id="PQQ13902.1"/>
    </source>
</evidence>
<protein>
    <submittedName>
        <fullName evidence="2">Uncharacterized protein</fullName>
    </submittedName>
</protein>
<dbReference type="Proteomes" id="UP000250321">
    <property type="component" value="Unassembled WGS sequence"/>
</dbReference>
<keyword evidence="3" id="KW-1185">Reference proteome</keyword>
<feature type="compositionally biased region" description="Polar residues" evidence="1">
    <location>
        <begin position="15"/>
        <end position="26"/>
    </location>
</feature>
<comment type="caution">
    <text evidence="2">The sequence shown here is derived from an EMBL/GenBank/DDBJ whole genome shotgun (WGS) entry which is preliminary data.</text>
</comment>
<proteinExistence type="predicted"/>
<dbReference type="EMBL" id="PJQY01000282">
    <property type="protein sequence ID" value="PQQ13902.1"/>
    <property type="molecule type" value="Genomic_DNA"/>
</dbReference>
<organism evidence="2 3">
    <name type="scientific">Prunus yedoensis var. nudiflora</name>
    <dbReference type="NCBI Taxonomy" id="2094558"/>
    <lineage>
        <taxon>Eukaryota</taxon>
        <taxon>Viridiplantae</taxon>
        <taxon>Streptophyta</taxon>
        <taxon>Embryophyta</taxon>
        <taxon>Tracheophyta</taxon>
        <taxon>Spermatophyta</taxon>
        <taxon>Magnoliopsida</taxon>
        <taxon>eudicotyledons</taxon>
        <taxon>Gunneridae</taxon>
        <taxon>Pentapetalae</taxon>
        <taxon>rosids</taxon>
        <taxon>fabids</taxon>
        <taxon>Rosales</taxon>
        <taxon>Rosaceae</taxon>
        <taxon>Amygdaloideae</taxon>
        <taxon>Amygdaleae</taxon>
        <taxon>Prunus</taxon>
    </lineage>
</organism>
<evidence type="ECO:0000313" key="3">
    <source>
        <dbReference type="Proteomes" id="UP000250321"/>
    </source>
</evidence>
<accession>A0A314YYJ4</accession>
<evidence type="ECO:0000256" key="1">
    <source>
        <dbReference type="SAM" id="MobiDB-lite"/>
    </source>
</evidence>
<gene>
    <name evidence="2" type="ORF">Pyn_06406</name>
</gene>